<dbReference type="PANTHER" id="PTHR12363">
    <property type="entry name" value="TRANSPORTIN 3 AND IMPORTIN 13"/>
    <property type="match status" value="1"/>
</dbReference>
<dbReference type="AlphaFoldDB" id="A0A8T9CDE0"/>
<dbReference type="InterPro" id="IPR051345">
    <property type="entry name" value="Importin_beta-like_NTR"/>
</dbReference>
<gene>
    <name evidence="5" type="primary">kap111</name>
    <name evidence="5" type="ORF">LSUE1_G002645</name>
</gene>
<dbReference type="Gene3D" id="1.25.10.10">
    <property type="entry name" value="Leucine-rich Repeat Variant"/>
    <property type="match status" value="1"/>
</dbReference>
<dbReference type="EMBL" id="QGMK01000173">
    <property type="protein sequence ID" value="TVY83608.1"/>
    <property type="molecule type" value="Genomic_DNA"/>
</dbReference>
<evidence type="ECO:0000256" key="2">
    <source>
        <dbReference type="ARBA" id="ARBA00007991"/>
    </source>
</evidence>
<comment type="subcellular location">
    <subcellularLocation>
        <location evidence="1">Nucleus</location>
    </subcellularLocation>
</comment>
<dbReference type="PANTHER" id="PTHR12363:SF33">
    <property type="entry name" value="IMPORTIN-13"/>
    <property type="match status" value="1"/>
</dbReference>
<evidence type="ECO:0000256" key="4">
    <source>
        <dbReference type="ARBA" id="ARBA00023242"/>
    </source>
</evidence>
<comment type="similarity">
    <text evidence="2">Belongs to the importin beta family.</text>
</comment>
<keyword evidence="4" id="KW-0539">Nucleus</keyword>
<dbReference type="InterPro" id="IPR011989">
    <property type="entry name" value="ARM-like"/>
</dbReference>
<evidence type="ECO:0000256" key="3">
    <source>
        <dbReference type="ARBA" id="ARBA00022448"/>
    </source>
</evidence>
<dbReference type="InterPro" id="IPR016024">
    <property type="entry name" value="ARM-type_fold"/>
</dbReference>
<reference evidence="5 6" key="1">
    <citation type="submission" date="2018-05" db="EMBL/GenBank/DDBJ databases">
        <title>Genome sequencing and assembly of the regulated plant pathogen Lachnellula willkommii and related sister species for the development of diagnostic species identification markers.</title>
        <authorList>
            <person name="Giroux E."/>
            <person name="Bilodeau G."/>
        </authorList>
    </citation>
    <scope>NUCLEOTIDE SEQUENCE [LARGE SCALE GENOMIC DNA]</scope>
    <source>
        <strain evidence="5 6">CBS 268.59</strain>
    </source>
</reference>
<evidence type="ECO:0000256" key="1">
    <source>
        <dbReference type="ARBA" id="ARBA00004123"/>
    </source>
</evidence>
<keyword evidence="6" id="KW-1185">Reference proteome</keyword>
<dbReference type="GO" id="GO:0006606">
    <property type="term" value="P:protein import into nucleus"/>
    <property type="evidence" value="ECO:0007669"/>
    <property type="project" value="TreeGrafter"/>
</dbReference>
<dbReference type="OrthoDB" id="2016913at2759"/>
<organism evidence="5 6">
    <name type="scientific">Lachnellula suecica</name>
    <dbReference type="NCBI Taxonomy" id="602035"/>
    <lineage>
        <taxon>Eukaryota</taxon>
        <taxon>Fungi</taxon>
        <taxon>Dikarya</taxon>
        <taxon>Ascomycota</taxon>
        <taxon>Pezizomycotina</taxon>
        <taxon>Leotiomycetes</taxon>
        <taxon>Helotiales</taxon>
        <taxon>Lachnaceae</taxon>
        <taxon>Lachnellula</taxon>
    </lineage>
</organism>
<evidence type="ECO:0000313" key="6">
    <source>
        <dbReference type="Proteomes" id="UP000469558"/>
    </source>
</evidence>
<dbReference type="GO" id="GO:0005634">
    <property type="term" value="C:nucleus"/>
    <property type="evidence" value="ECO:0007669"/>
    <property type="project" value="UniProtKB-SubCell"/>
</dbReference>
<dbReference type="GO" id="GO:0005737">
    <property type="term" value="C:cytoplasm"/>
    <property type="evidence" value="ECO:0007669"/>
    <property type="project" value="TreeGrafter"/>
</dbReference>
<dbReference type="SUPFAM" id="SSF48371">
    <property type="entry name" value="ARM repeat"/>
    <property type="match status" value="1"/>
</dbReference>
<comment type="caution">
    <text evidence="5">The sequence shown here is derived from an EMBL/GenBank/DDBJ whole genome shotgun (WGS) entry which is preliminary data.</text>
</comment>
<name>A0A8T9CDE0_9HELO</name>
<protein>
    <submittedName>
        <fullName evidence="5">Importin beta-like protein</fullName>
    </submittedName>
</protein>
<evidence type="ECO:0000313" key="5">
    <source>
        <dbReference type="EMBL" id="TVY83608.1"/>
    </source>
</evidence>
<sequence>MADVQQNQLPASLEEVISLITQLYQPGAPETIVRTQETLQKLQRSSQGWQLANSLATHQNEEVRFFAALTFIVKLNTDAESLGDDDAQALLQTLISWLIRCIEISEGPLVTRKLCSTLVAYFMQFSKSWKKCVRHLLVCLYTETAVPYSESLPEAPETAAIVNDLSNEKSIVIFWFASSLVEEIGKTDSSCMRQNKFHRNVVPNADDIVLLISKHLTATSSAAAPIERKARQEAMRCLQAWFSYAHRAFIDDEIVLESLKTLTKPAMMCLVEDDLYEIGVELFSDVLTNYSKFLSKEDFELLYSLFNSPWAQERYQRLLQGDYDFDSLQFGHFMIAFGDATLQDLAKNTGANPQSQQFLSALGGLLGAKGPAVHEDKIFVPALEFWNTFVENMIDDAYSENGQHPDWFDGAQVHVNQMVRRCFHKIQFPPADVFASWDSVDRVGFKDARRDFADMLQQFYLVRGMSLLDDFVDLAHASMDTQNWTELEAAIYCLSVFPDCVSDKEGERDDSLHSIFMSEVFAIFVDQKNAMPFQAIDSFLLLIEGYADYFKKNMFCLPNALNFVFAAMASPGLNRRASETIMELCSHCRTILLPELGAFMQQYQNLVASSSISGHAKESVLGAIACLVQAIPDEESKVAPLDQLLNFVATDIEDCLQGALQSRTLQPETLNAAQPQPPNPGQIARDLGVLSLRCLAAIGKGLQEPHDKPLDLEKEAVSPFWTEGGGSRIQKRVFSMVSRVYDMLSDNGEIVEAACSVIRQGFREFEPGPFVLPPAMIAEILLKANPQTPRLGFVIGTACSFVSSYKRELNCSGINEVLDTLLTWVSQLLQAQREPSNDPEIAQNGIDFLTRLLPKYLKTFINHQPSSSLEFLFMYTLKALTGNDALAKFAAADFWATFISLSNQPDGLQEAVNNAIEHLGPLLAEALVFNIGGHAARSELDKLSDPLKKLVIRQMNAKKWIETALLGSNFPSVKVTDKEKLVFAQKSSRCSGDELGGPGVLVGVSRQQLCIRFIEQAGESSVGYKACVTWYSHCAKGPRVGVLHRGQQVE</sequence>
<keyword evidence="3" id="KW-0813">Transport</keyword>
<proteinExistence type="inferred from homology"/>
<dbReference type="Proteomes" id="UP000469558">
    <property type="component" value="Unassembled WGS sequence"/>
</dbReference>
<accession>A0A8T9CDE0</accession>